<proteinExistence type="predicted"/>
<evidence type="ECO:0008006" key="3">
    <source>
        <dbReference type="Google" id="ProtNLM"/>
    </source>
</evidence>
<evidence type="ECO:0000313" key="2">
    <source>
        <dbReference type="Proteomes" id="UP000592780"/>
    </source>
</evidence>
<dbReference type="OrthoDB" id="8718152at2"/>
<sequence length="244" mass="27973">MNLSEQHRDRTDLPNADWQYHLSRLRPVIDLLKRKDSELSEWYLQGESEQEALQHRAYDDKIPSTTAIDALSKEYAGRSKDDPKSIGIWNGVRSDQVGASITVEIDGGEIFSKSLDISLNEKTEKRDSRLGDYKSVTEVLAKIVQIYGSFYITFGPYFYFKEKVFEDRPGVSWMLYLPHVLTPAQVPEARDLIPVMRDGKQQGTIVVSVTDEVFDVHNREHVKAANDIEIRLADQDLLPRFVDL</sequence>
<dbReference type="EMBL" id="JACHDD010000011">
    <property type="protein sequence ID" value="MBB5428055.1"/>
    <property type="molecule type" value="Genomic_DNA"/>
</dbReference>
<dbReference type="Proteomes" id="UP000592780">
    <property type="component" value="Unassembled WGS sequence"/>
</dbReference>
<accession>A0A7W8QE84</accession>
<dbReference type="AlphaFoldDB" id="A0A7W8QE84"/>
<name>A0A7W8QE84_PARAM</name>
<protein>
    <recommendedName>
        <fullName evidence="3">Immunity protein 52 domain-containing protein</fullName>
    </recommendedName>
</protein>
<gene>
    <name evidence="1" type="ORF">HDG40_006241</name>
</gene>
<dbReference type="RefSeq" id="WP_018432531.1">
    <property type="nucleotide sequence ID" value="NZ_JACHDD010000011.1"/>
</dbReference>
<reference evidence="1 2" key="1">
    <citation type="submission" date="2020-08" db="EMBL/GenBank/DDBJ databases">
        <title>Genomic Encyclopedia of Type Strains, Phase IV (KMG-V): Genome sequencing to study the core and pangenomes of soil and plant-associated prokaryotes.</title>
        <authorList>
            <person name="Whitman W."/>
        </authorList>
    </citation>
    <scope>NUCLEOTIDE SEQUENCE [LARGE SCALE GENOMIC DNA]</scope>
    <source>
        <strain evidence="1 2">JPY158</strain>
    </source>
</reference>
<evidence type="ECO:0000313" key="1">
    <source>
        <dbReference type="EMBL" id="MBB5428055.1"/>
    </source>
</evidence>
<comment type="caution">
    <text evidence="1">The sequence shown here is derived from an EMBL/GenBank/DDBJ whole genome shotgun (WGS) entry which is preliminary data.</text>
</comment>
<organism evidence="1 2">
    <name type="scientific">Paraburkholderia atlantica</name>
    <dbReference type="NCBI Taxonomy" id="2654982"/>
    <lineage>
        <taxon>Bacteria</taxon>
        <taxon>Pseudomonadati</taxon>
        <taxon>Pseudomonadota</taxon>
        <taxon>Betaproteobacteria</taxon>
        <taxon>Burkholderiales</taxon>
        <taxon>Burkholderiaceae</taxon>
        <taxon>Paraburkholderia</taxon>
    </lineage>
</organism>
<keyword evidence="2" id="KW-1185">Reference proteome</keyword>